<dbReference type="InterPro" id="IPR011990">
    <property type="entry name" value="TPR-like_helical_dom_sf"/>
</dbReference>
<dbReference type="EMBL" id="JACOOT010000012">
    <property type="protein sequence ID" value="MBC5650602.1"/>
    <property type="molecule type" value="Genomic_DNA"/>
</dbReference>
<evidence type="ECO:0000313" key="2">
    <source>
        <dbReference type="Proteomes" id="UP000652847"/>
    </source>
</evidence>
<evidence type="ECO:0000313" key="1">
    <source>
        <dbReference type="EMBL" id="MBC5650602.1"/>
    </source>
</evidence>
<accession>A0A8I0DRG6</accession>
<protein>
    <recommendedName>
        <fullName evidence="3">Tetratricopeptide repeat protein</fullName>
    </recommendedName>
</protein>
<dbReference type="Gene3D" id="1.25.40.10">
    <property type="entry name" value="Tetratricopeptide repeat domain"/>
    <property type="match status" value="1"/>
</dbReference>
<name>A0A8I0DRG6_9FIRM</name>
<dbReference type="AlphaFoldDB" id="A0A8I0DRG6"/>
<reference evidence="1 2" key="1">
    <citation type="submission" date="2020-08" db="EMBL/GenBank/DDBJ databases">
        <title>Genome public.</title>
        <authorList>
            <person name="Liu C."/>
            <person name="Sun Q."/>
        </authorList>
    </citation>
    <scope>NUCLEOTIDE SEQUENCE [LARGE SCALE GENOMIC DNA]</scope>
    <source>
        <strain evidence="1 2">BX17</strain>
    </source>
</reference>
<sequence length="260" mass="30106">MSGYILCQTKKAEKPYFVENISTNIYSLEELCYYLYHNLYLVDSSVMNEGLCIWISEELDLPRLAAKLRPHLGKFASIEDVLYPIFKEINYLTYDELKALNVKLAKLDQEAPLLRQKQKGDALVANKMYVSAIKVYQQLLKKEGLEQVKPGLTMSIWHNLGCAYSYLFQMEKAVECFWEAFLTESSDKELICYLLAYRSVKKPEEYEKKLKELNVSSEVKAALKEALDQFSQKKEISIRPGRTDEMLEKLTGEYHRSTGS</sequence>
<dbReference type="SUPFAM" id="SSF48452">
    <property type="entry name" value="TPR-like"/>
    <property type="match status" value="1"/>
</dbReference>
<organism evidence="1 2">
    <name type="scientific">Blautia segnis</name>
    <dbReference type="NCBI Taxonomy" id="2763030"/>
    <lineage>
        <taxon>Bacteria</taxon>
        <taxon>Bacillati</taxon>
        <taxon>Bacillota</taxon>
        <taxon>Clostridia</taxon>
        <taxon>Lachnospirales</taxon>
        <taxon>Lachnospiraceae</taxon>
        <taxon>Blautia</taxon>
    </lineage>
</organism>
<comment type="caution">
    <text evidence="1">The sequence shown here is derived from an EMBL/GenBank/DDBJ whole genome shotgun (WGS) entry which is preliminary data.</text>
</comment>
<gene>
    <name evidence="1" type="ORF">H8S54_05620</name>
</gene>
<dbReference type="Proteomes" id="UP000652847">
    <property type="component" value="Unassembled WGS sequence"/>
</dbReference>
<proteinExistence type="predicted"/>
<dbReference type="RefSeq" id="WP_021925006.1">
    <property type="nucleotide sequence ID" value="NZ_JACOOT010000012.1"/>
</dbReference>
<evidence type="ECO:0008006" key="3">
    <source>
        <dbReference type="Google" id="ProtNLM"/>
    </source>
</evidence>
<keyword evidence="2" id="KW-1185">Reference proteome</keyword>